<evidence type="ECO:0000313" key="2">
    <source>
        <dbReference type="EMBL" id="AWY08623.1"/>
    </source>
</evidence>
<dbReference type="EMBL" id="MH248138">
    <property type="protein sequence ID" value="AWY08623.1"/>
    <property type="molecule type" value="Genomic_DNA"/>
</dbReference>
<evidence type="ECO:0000256" key="1">
    <source>
        <dbReference type="SAM" id="Coils"/>
    </source>
</evidence>
<proteinExistence type="predicted"/>
<feature type="coiled-coil region" evidence="1">
    <location>
        <begin position="36"/>
        <end position="70"/>
    </location>
</feature>
<protein>
    <submittedName>
        <fullName evidence="2">Uncharacterized protein</fullName>
    </submittedName>
</protein>
<sequence>MARKGHLLFWGSVNMTQEVDHGANIIKMVGDRDDKIRELTANLSETSGRKEDLDAELRELSLDHLALKIKMRSREREHAAEIELRDERIREVVGFCNEQTVEVKNIRTELESVKQKSEPAAALPFVLQLIMSAGVAHYHAIIAQCATATVNRATNKVARELREIYDNDNVVKHPSLYRVAVRLCTQLGVSPPSRTDMLADLKEYVVQNLDLYLKDPQYAASESALRQIIAAKNNAAHYGAYGRGVYQMFDWLPALTADLDDIEDDYNDLVEQSVYQVCRNLINDSFS</sequence>
<reference evidence="2 3" key="1">
    <citation type="submission" date="2018-04" db="EMBL/GenBank/DDBJ databases">
        <authorList>
            <person name="Go L.Y."/>
            <person name="Mitchell J.A."/>
        </authorList>
    </citation>
    <scope>NUCLEOTIDE SEQUENCE [LARGE SCALE GENOMIC DNA]</scope>
</reference>
<keyword evidence="3" id="KW-1185">Reference proteome</keyword>
<organism evidence="2 3">
    <name type="scientific">Erwinia phage vB_EamM_Alexandra</name>
    <dbReference type="NCBI Taxonomy" id="2201424"/>
    <lineage>
        <taxon>Viruses</taxon>
        <taxon>Duplodnaviria</taxon>
        <taxon>Heunggongvirae</taxon>
        <taxon>Uroviricota</taxon>
        <taxon>Caudoviricetes</taxon>
        <taxon>Alexandravirus</taxon>
        <taxon>Alexandravirus alexandra</taxon>
    </lineage>
</organism>
<dbReference type="Proteomes" id="UP000251795">
    <property type="component" value="Segment"/>
</dbReference>
<keyword evidence="1" id="KW-0175">Coiled coil</keyword>
<name>A0A2Z4QF70_9CAUD</name>
<gene>
    <name evidence="2" type="ORF">Alexandra_335</name>
</gene>
<evidence type="ECO:0000313" key="3">
    <source>
        <dbReference type="Proteomes" id="UP000251795"/>
    </source>
</evidence>
<accession>A0A2Z4QF70</accession>